<dbReference type="CDD" id="cd01572">
    <property type="entry name" value="QPRTase"/>
    <property type="match status" value="1"/>
</dbReference>
<reference evidence="16 17" key="1">
    <citation type="submission" date="2014-09" db="EMBL/GenBank/DDBJ databases">
        <title>Draft Genome Sequence of Porphyromonas macacae COT-192_OH2859.</title>
        <authorList>
            <person name="Wallis C."/>
            <person name="Deusch O."/>
            <person name="O'Flynn C."/>
            <person name="Davis I."/>
            <person name="Horsfall A."/>
            <person name="Kirkwood N."/>
            <person name="Harris S."/>
            <person name="Eisen J.A."/>
            <person name="Coil D.A."/>
            <person name="Darling A.E."/>
            <person name="Jospin G."/>
            <person name="Alexiev A."/>
        </authorList>
    </citation>
    <scope>NUCLEOTIDE SEQUENCE [LARGE SCALE GENOMIC DNA]</scope>
    <source>
        <strain evidence="17">COT-192 OH2859</strain>
    </source>
</reference>
<dbReference type="FunFam" id="3.20.20.70:FF:000030">
    <property type="entry name" value="Nicotinate-nucleotide pyrophosphorylase, carboxylating"/>
    <property type="match status" value="1"/>
</dbReference>
<comment type="subunit">
    <text evidence="4">Hexamer formed by 3 homodimers.</text>
</comment>
<evidence type="ECO:0000256" key="12">
    <source>
        <dbReference type="PIRNR" id="PIRNR006250"/>
    </source>
</evidence>
<evidence type="ECO:0000256" key="2">
    <source>
        <dbReference type="ARBA" id="ARBA00004893"/>
    </source>
</evidence>
<dbReference type="InterPro" id="IPR027277">
    <property type="entry name" value="NadC/ModD"/>
</dbReference>
<dbReference type="SUPFAM" id="SSF51690">
    <property type="entry name" value="Nicotinate/Quinolinate PRTase C-terminal domain-like"/>
    <property type="match status" value="1"/>
</dbReference>
<evidence type="ECO:0000256" key="3">
    <source>
        <dbReference type="ARBA" id="ARBA00009400"/>
    </source>
</evidence>
<feature type="binding site" evidence="13">
    <location>
        <position position="99"/>
    </location>
    <ligand>
        <name>substrate</name>
    </ligand>
</feature>
<comment type="pathway">
    <text evidence="2">Cofactor biosynthesis; NAD(+) biosynthesis; nicotinate D-ribonucleotide from quinolinate: step 1/1.</text>
</comment>
<evidence type="ECO:0000259" key="15">
    <source>
        <dbReference type="Pfam" id="PF02749"/>
    </source>
</evidence>
<dbReference type="Gene3D" id="3.90.1170.20">
    <property type="entry name" value="Quinolinate phosphoribosyl transferase, N-terminal domain"/>
    <property type="match status" value="1"/>
</dbReference>
<sequence length="282" mass="30942">MVNEEVLIERMLDIAFDEDIATGDITTNSIIARSDSAVAELKMKADGIISGLAVARKVFDRFPDKVEWEQLVQDGDSVHRGQIILRMRGSYRTLLQGERLALNLLQRMSGIATETARYVAELRGTKTRILDTRKTAPGLRVCDKMAVRHGGGLNHRMGLHDMVLLKDNHIKAAGSIAAAVEAVRRTVPVSVKVEVETATLDEVREAVELDVDVIMLDNMDTQTMKEAIDIIDGRCYTEASGNMTRERLAKVAAVGVDFISVGALTHSVTALDISMNFVPDPV</sequence>
<evidence type="ECO:0000256" key="5">
    <source>
        <dbReference type="ARBA" id="ARBA00011944"/>
    </source>
</evidence>
<dbReference type="STRING" id="28115.HQ47_06145"/>
<dbReference type="SUPFAM" id="SSF54675">
    <property type="entry name" value="Nicotinate/Quinolinate PRTase N-terminal domain-like"/>
    <property type="match status" value="1"/>
</dbReference>
<feature type="binding site" evidence="13">
    <location>
        <position position="196"/>
    </location>
    <ligand>
        <name>substrate</name>
    </ligand>
</feature>
<dbReference type="GO" id="GO:0004514">
    <property type="term" value="F:nicotinate-nucleotide diphosphorylase (carboxylating) activity"/>
    <property type="evidence" value="ECO:0007669"/>
    <property type="project" value="UniProtKB-EC"/>
</dbReference>
<dbReference type="Gene3D" id="3.20.20.70">
    <property type="entry name" value="Aldolase class I"/>
    <property type="match status" value="1"/>
</dbReference>
<feature type="binding site" evidence="13">
    <location>
        <position position="166"/>
    </location>
    <ligand>
        <name>substrate</name>
    </ligand>
</feature>
<keyword evidence="6" id="KW-0662">Pyridine nucleotide biosynthesis</keyword>
<comment type="catalytic activity">
    <reaction evidence="10">
        <text>nicotinate beta-D-ribonucleotide + CO2 + diphosphate = quinolinate + 5-phospho-alpha-D-ribose 1-diphosphate + 2 H(+)</text>
        <dbReference type="Rhea" id="RHEA:12733"/>
        <dbReference type="ChEBI" id="CHEBI:15378"/>
        <dbReference type="ChEBI" id="CHEBI:16526"/>
        <dbReference type="ChEBI" id="CHEBI:29959"/>
        <dbReference type="ChEBI" id="CHEBI:33019"/>
        <dbReference type="ChEBI" id="CHEBI:57502"/>
        <dbReference type="ChEBI" id="CHEBI:58017"/>
        <dbReference type="EC" id="2.4.2.19"/>
    </reaction>
</comment>
<feature type="binding site" evidence="13">
    <location>
        <begin position="240"/>
        <end position="242"/>
    </location>
    <ligand>
        <name>substrate</name>
    </ligand>
</feature>
<dbReference type="InterPro" id="IPR013785">
    <property type="entry name" value="Aldolase_TIM"/>
</dbReference>
<dbReference type="OrthoDB" id="9782546at2"/>
<evidence type="ECO:0000256" key="4">
    <source>
        <dbReference type="ARBA" id="ARBA00011218"/>
    </source>
</evidence>
<dbReference type="InterPro" id="IPR037128">
    <property type="entry name" value="Quinolinate_PRibosylTase_N_sf"/>
</dbReference>
<dbReference type="GO" id="GO:0034213">
    <property type="term" value="P:quinolinate catabolic process"/>
    <property type="evidence" value="ECO:0007669"/>
    <property type="project" value="TreeGrafter"/>
</dbReference>
<dbReference type="Pfam" id="PF02749">
    <property type="entry name" value="QRPTase_N"/>
    <property type="match status" value="1"/>
</dbReference>
<evidence type="ECO:0000256" key="6">
    <source>
        <dbReference type="ARBA" id="ARBA00022642"/>
    </source>
</evidence>
<evidence type="ECO:0000256" key="7">
    <source>
        <dbReference type="ARBA" id="ARBA00022676"/>
    </source>
</evidence>
<dbReference type="InterPro" id="IPR002638">
    <property type="entry name" value="Quinolinate_PRibosylTrfase_C"/>
</dbReference>
<dbReference type="Pfam" id="PF01729">
    <property type="entry name" value="QRPTase_C"/>
    <property type="match status" value="1"/>
</dbReference>
<keyword evidence="8 12" id="KW-0808">Transferase</keyword>
<dbReference type="EC" id="2.4.2.19" evidence="5"/>
<dbReference type="EMBL" id="JRFA01000016">
    <property type="protein sequence ID" value="KGN74043.1"/>
    <property type="molecule type" value="Genomic_DNA"/>
</dbReference>
<evidence type="ECO:0000256" key="13">
    <source>
        <dbReference type="PIRSR" id="PIRSR006250-1"/>
    </source>
</evidence>
<dbReference type="UniPathway" id="UPA00253">
    <property type="reaction ID" value="UER00331"/>
</dbReference>
<name>A0A0A2E572_9PORP</name>
<feature type="domain" description="Quinolinate phosphoribosyl transferase C-terminal" evidence="14">
    <location>
        <begin position="111"/>
        <end position="275"/>
    </location>
</feature>
<gene>
    <name evidence="16" type="ORF">HQ47_06145</name>
</gene>
<dbReference type="InterPro" id="IPR036068">
    <property type="entry name" value="Nicotinate_pribotase-like_C"/>
</dbReference>
<accession>A0A0A2E572</accession>
<dbReference type="PANTHER" id="PTHR32179">
    <property type="entry name" value="NICOTINATE-NUCLEOTIDE PYROPHOSPHORYLASE [CARBOXYLATING]"/>
    <property type="match status" value="1"/>
</dbReference>
<dbReference type="FunFam" id="3.90.1170.20:FF:000001">
    <property type="entry name" value="Nicotinate-nucleotide diphosphorylase (Carboxylating)"/>
    <property type="match status" value="1"/>
</dbReference>
<dbReference type="InterPro" id="IPR004393">
    <property type="entry name" value="NadC"/>
</dbReference>
<comment type="caution">
    <text evidence="16">The sequence shown here is derived from an EMBL/GenBank/DDBJ whole genome shotgun (WGS) entry which is preliminary data.</text>
</comment>
<dbReference type="PIRSF" id="PIRSF006250">
    <property type="entry name" value="NadC_ModD"/>
    <property type="match status" value="1"/>
</dbReference>
<dbReference type="GO" id="GO:0009435">
    <property type="term" value="P:NAD+ biosynthetic process"/>
    <property type="evidence" value="ECO:0007669"/>
    <property type="project" value="UniProtKB-UniPathway"/>
</dbReference>
<dbReference type="eggNOG" id="COG0157">
    <property type="taxonomic scope" value="Bacteria"/>
</dbReference>
<dbReference type="RefSeq" id="WP_036874016.1">
    <property type="nucleotide sequence ID" value="NZ_JASBZX010000004.1"/>
</dbReference>
<feature type="binding site" evidence="13">
    <location>
        <begin position="132"/>
        <end position="134"/>
    </location>
    <ligand>
        <name>substrate</name>
    </ligand>
</feature>
<dbReference type="GO" id="GO:0005737">
    <property type="term" value="C:cytoplasm"/>
    <property type="evidence" value="ECO:0007669"/>
    <property type="project" value="TreeGrafter"/>
</dbReference>
<evidence type="ECO:0000256" key="10">
    <source>
        <dbReference type="ARBA" id="ARBA00047445"/>
    </source>
</evidence>
<dbReference type="InterPro" id="IPR022412">
    <property type="entry name" value="Quinolinate_PRibosylTrfase_N"/>
</dbReference>
<keyword evidence="17" id="KW-1185">Reference proteome</keyword>
<feature type="binding site" evidence="13">
    <location>
        <position position="156"/>
    </location>
    <ligand>
        <name>substrate</name>
    </ligand>
</feature>
<evidence type="ECO:0000313" key="17">
    <source>
        <dbReference type="Proteomes" id="UP000030103"/>
    </source>
</evidence>
<proteinExistence type="inferred from homology"/>
<evidence type="ECO:0000313" key="16">
    <source>
        <dbReference type="EMBL" id="KGN74043.1"/>
    </source>
</evidence>
<feature type="binding site" evidence="13">
    <location>
        <position position="217"/>
    </location>
    <ligand>
        <name>substrate</name>
    </ligand>
</feature>
<dbReference type="AlphaFoldDB" id="A0A0A2E572"/>
<keyword evidence="7 12" id="KW-0328">Glycosyltransferase</keyword>
<comment type="similarity">
    <text evidence="3 12">Belongs to the NadC/ModD family.</text>
</comment>
<feature type="binding site" evidence="13">
    <location>
        <begin position="261"/>
        <end position="263"/>
    </location>
    <ligand>
        <name>substrate</name>
    </ligand>
</feature>
<evidence type="ECO:0000256" key="11">
    <source>
        <dbReference type="ARBA" id="ARBA00069173"/>
    </source>
</evidence>
<dbReference type="NCBIfam" id="TIGR00078">
    <property type="entry name" value="nadC"/>
    <property type="match status" value="1"/>
</dbReference>
<evidence type="ECO:0000256" key="1">
    <source>
        <dbReference type="ARBA" id="ARBA00003237"/>
    </source>
</evidence>
<comment type="function">
    <text evidence="1">Involved in the catabolism of quinolinic acid (QA).</text>
</comment>
<organism evidence="16 17">
    <name type="scientific">Porphyromonas macacae</name>
    <dbReference type="NCBI Taxonomy" id="28115"/>
    <lineage>
        <taxon>Bacteria</taxon>
        <taxon>Pseudomonadati</taxon>
        <taxon>Bacteroidota</taxon>
        <taxon>Bacteroidia</taxon>
        <taxon>Bacteroidales</taxon>
        <taxon>Porphyromonadaceae</taxon>
        <taxon>Porphyromonas</taxon>
    </lineage>
</organism>
<protein>
    <recommendedName>
        <fullName evidence="11">Probable nicotinate-nucleotide pyrophosphorylase [carboxylating]</fullName>
        <ecNumber evidence="5">2.4.2.19</ecNumber>
    </recommendedName>
    <alternativeName>
        <fullName evidence="9">Quinolinate phosphoribosyltransferase [decarboxylating]</fullName>
    </alternativeName>
</protein>
<evidence type="ECO:0000256" key="9">
    <source>
        <dbReference type="ARBA" id="ARBA00033102"/>
    </source>
</evidence>
<evidence type="ECO:0000256" key="8">
    <source>
        <dbReference type="ARBA" id="ARBA00022679"/>
    </source>
</evidence>
<dbReference type="PANTHER" id="PTHR32179:SF3">
    <property type="entry name" value="NICOTINATE-NUCLEOTIDE PYROPHOSPHORYLASE [CARBOXYLATING]"/>
    <property type="match status" value="1"/>
</dbReference>
<dbReference type="Proteomes" id="UP000030103">
    <property type="component" value="Unassembled WGS sequence"/>
</dbReference>
<evidence type="ECO:0000259" key="14">
    <source>
        <dbReference type="Pfam" id="PF01729"/>
    </source>
</evidence>
<feature type="domain" description="Quinolinate phosphoribosyl transferase N-terminal" evidence="15">
    <location>
        <begin position="24"/>
        <end position="109"/>
    </location>
</feature>